<dbReference type="Gene3D" id="2.60.40.2250">
    <property type="match status" value="1"/>
</dbReference>
<dbReference type="RefSeq" id="WP_058936644.1">
    <property type="nucleotide sequence ID" value="NZ_CP013729.1"/>
</dbReference>
<evidence type="ECO:0000313" key="2">
    <source>
        <dbReference type="Proteomes" id="UP000060699"/>
    </source>
</evidence>
<name>A0A0U3D556_9BURK</name>
<sequence length="284" mass="31312">MIRMQLHFELDYLVKDARASLLFNVQPAVTALQQVAQERMELTPGSTWHEREVPGSSNRLISVKAPAGRFHLTYEAEVAAQPVLEPTSPLAEADVAGLPHDVLLYLMPSRYCESDRLINFAEATFGHLPSGYARVVAVRDWVRKKLRYASSGSTTRTSAVETLTDRVGVCRDFAHVMIALCRALSIPARYVTGTDFGADAGKPMDFHAYVEVWLGQRWYVFDPSGLGIPMGYLRIGTGRDAADVPYAMLFGDVTSDYAPLVRVKAVEGPGLELPRHVEEALSTA</sequence>
<gene>
    <name evidence="1" type="ORF">RD2015_4298</name>
</gene>
<dbReference type="AlphaFoldDB" id="A0A0U3D556"/>
<dbReference type="InterPro" id="IPR002931">
    <property type="entry name" value="Transglutaminase-like"/>
</dbReference>
<proteinExistence type="predicted"/>
<accession>A0A0U3D556</accession>
<evidence type="ECO:0000313" key="1">
    <source>
        <dbReference type="EMBL" id="ALV08742.1"/>
    </source>
</evidence>
<dbReference type="OrthoDB" id="5438043at2"/>
<protein>
    <submittedName>
        <fullName evidence="1">Transglutaminase</fullName>
    </submittedName>
</protein>
<dbReference type="Pfam" id="PF01841">
    <property type="entry name" value="Transglut_core"/>
    <property type="match status" value="1"/>
</dbReference>
<dbReference type="KEGG" id="rdp:RD2015_4298"/>
<dbReference type="SUPFAM" id="SSF54001">
    <property type="entry name" value="Cysteine proteinases"/>
    <property type="match status" value="1"/>
</dbReference>
<dbReference type="Gene3D" id="3.10.620.30">
    <property type="match status" value="1"/>
</dbReference>
<dbReference type="SMART" id="SM00460">
    <property type="entry name" value="TGc"/>
    <property type="match status" value="1"/>
</dbReference>
<dbReference type="Proteomes" id="UP000060699">
    <property type="component" value="Chromosome"/>
</dbReference>
<keyword evidence="2" id="KW-1185">Reference proteome</keyword>
<dbReference type="STRING" id="76731.RD2015_4298"/>
<dbReference type="PANTHER" id="PTHR33490:SF12">
    <property type="entry name" value="BLL5557 PROTEIN"/>
    <property type="match status" value="1"/>
</dbReference>
<reference evidence="1 2" key="1">
    <citation type="submission" date="2015-12" db="EMBL/GenBank/DDBJ databases">
        <title>Complete genome of Roseateles depolymerans KCTC 42856.</title>
        <authorList>
            <person name="Kim K.M."/>
        </authorList>
    </citation>
    <scope>NUCLEOTIDE SEQUENCE [LARGE SCALE GENOMIC DNA]</scope>
    <source>
        <strain evidence="1 2">KCTC 42856</strain>
    </source>
</reference>
<dbReference type="EMBL" id="CP013729">
    <property type="protein sequence ID" value="ALV08742.1"/>
    <property type="molecule type" value="Genomic_DNA"/>
</dbReference>
<organism evidence="1 2">
    <name type="scientific">Roseateles depolymerans</name>
    <dbReference type="NCBI Taxonomy" id="76731"/>
    <lineage>
        <taxon>Bacteria</taxon>
        <taxon>Pseudomonadati</taxon>
        <taxon>Pseudomonadota</taxon>
        <taxon>Betaproteobacteria</taxon>
        <taxon>Burkholderiales</taxon>
        <taxon>Sphaerotilaceae</taxon>
        <taxon>Roseateles</taxon>
    </lineage>
</organism>
<dbReference type="PANTHER" id="PTHR33490">
    <property type="entry name" value="BLR5614 PROTEIN-RELATED"/>
    <property type="match status" value="1"/>
</dbReference>
<dbReference type="InterPro" id="IPR038765">
    <property type="entry name" value="Papain-like_cys_pep_sf"/>
</dbReference>